<feature type="region of interest" description="Disordered" evidence="1">
    <location>
        <begin position="204"/>
        <end position="227"/>
    </location>
</feature>
<dbReference type="EMBL" id="CALOZG010000029">
    <property type="protein sequence ID" value="CAH4033275.1"/>
    <property type="molecule type" value="Genomic_DNA"/>
</dbReference>
<keyword evidence="3" id="KW-1185">Reference proteome</keyword>
<proteinExistence type="predicted"/>
<name>A0A9P0TLZ7_PIEBR</name>
<evidence type="ECO:0000313" key="3">
    <source>
        <dbReference type="Proteomes" id="UP001152562"/>
    </source>
</evidence>
<comment type="caution">
    <text evidence="2">The sequence shown here is derived from an EMBL/GenBank/DDBJ whole genome shotgun (WGS) entry which is preliminary data.</text>
</comment>
<gene>
    <name evidence="2" type="ORF">PIBRA_LOCUS9577</name>
</gene>
<dbReference type="AlphaFoldDB" id="A0A9P0TLZ7"/>
<dbReference type="Proteomes" id="UP001152562">
    <property type="component" value="Unassembled WGS sequence"/>
</dbReference>
<reference evidence="2" key="1">
    <citation type="submission" date="2022-05" db="EMBL/GenBank/DDBJ databases">
        <authorList>
            <person name="Okamura Y."/>
        </authorList>
    </citation>
    <scope>NUCLEOTIDE SEQUENCE</scope>
</reference>
<sequence>MELVNAWRASEVQEMLVVYTSEPTGTSAGQYTIETLRPLLNSALPRGGGRCAATDLLQLSPDASIVICFLLIGAALAQPVPDPQYPCDPCADPCDPCPEPEPDPCDPSPPPCPDPCDPQPCEPCQEQGVVQIQPCNPNEPDVNYVYGRAPYGSVLVKPGQIRFPRPAPIVVRPGTVRPPNPPIIYVKPAPVQPPTPAPIYVKPQPVQPPTPSPITVRPAPVNPPRPRPILVRPPPVVPPRIPSIKVQPQKVCPPTPPALVVQPPRLIVPQPPIICFKPNPTIPVRTCGCARVSLYNPCPPPPPPCPPPLPPCPCLL</sequence>
<evidence type="ECO:0000256" key="1">
    <source>
        <dbReference type="SAM" id="MobiDB-lite"/>
    </source>
</evidence>
<protein>
    <recommendedName>
        <fullName evidence="4">IGFBP N-terminal domain-containing protein</fullName>
    </recommendedName>
</protein>
<accession>A0A9P0TLZ7</accession>
<organism evidence="2 3">
    <name type="scientific">Pieris brassicae</name>
    <name type="common">White butterfly</name>
    <name type="synonym">Large white butterfly</name>
    <dbReference type="NCBI Taxonomy" id="7116"/>
    <lineage>
        <taxon>Eukaryota</taxon>
        <taxon>Metazoa</taxon>
        <taxon>Ecdysozoa</taxon>
        <taxon>Arthropoda</taxon>
        <taxon>Hexapoda</taxon>
        <taxon>Insecta</taxon>
        <taxon>Pterygota</taxon>
        <taxon>Neoptera</taxon>
        <taxon>Endopterygota</taxon>
        <taxon>Lepidoptera</taxon>
        <taxon>Glossata</taxon>
        <taxon>Ditrysia</taxon>
        <taxon>Papilionoidea</taxon>
        <taxon>Pieridae</taxon>
        <taxon>Pierinae</taxon>
        <taxon>Pieris</taxon>
    </lineage>
</organism>
<evidence type="ECO:0008006" key="4">
    <source>
        <dbReference type="Google" id="ProtNLM"/>
    </source>
</evidence>
<evidence type="ECO:0000313" key="2">
    <source>
        <dbReference type="EMBL" id="CAH4033275.1"/>
    </source>
</evidence>